<dbReference type="EMBL" id="JAFBCL010000001">
    <property type="protein sequence ID" value="MBM7813128.1"/>
    <property type="molecule type" value="Genomic_DNA"/>
</dbReference>
<name>A0ABS2SCT4_9PSEU</name>
<feature type="compositionally biased region" description="Basic and acidic residues" evidence="1">
    <location>
        <begin position="340"/>
        <end position="352"/>
    </location>
</feature>
<dbReference type="SUPFAM" id="SSF55874">
    <property type="entry name" value="ATPase domain of HSP90 chaperone/DNA topoisomerase II/histidine kinase"/>
    <property type="match status" value="1"/>
</dbReference>
<dbReference type="InterPro" id="IPR036890">
    <property type="entry name" value="HATPase_C_sf"/>
</dbReference>
<organism evidence="2 3">
    <name type="scientific">Saccharothrix algeriensis</name>
    <dbReference type="NCBI Taxonomy" id="173560"/>
    <lineage>
        <taxon>Bacteria</taxon>
        <taxon>Bacillati</taxon>
        <taxon>Actinomycetota</taxon>
        <taxon>Actinomycetes</taxon>
        <taxon>Pseudonocardiales</taxon>
        <taxon>Pseudonocardiaceae</taxon>
        <taxon>Saccharothrix</taxon>
    </lineage>
</organism>
<dbReference type="Pfam" id="PF13589">
    <property type="entry name" value="HATPase_c_3"/>
    <property type="match status" value="1"/>
</dbReference>
<evidence type="ECO:0000313" key="2">
    <source>
        <dbReference type="EMBL" id="MBM7813128.1"/>
    </source>
</evidence>
<evidence type="ECO:0008006" key="4">
    <source>
        <dbReference type="Google" id="ProtNLM"/>
    </source>
</evidence>
<protein>
    <recommendedName>
        <fullName evidence="4">ATPase</fullName>
    </recommendedName>
</protein>
<dbReference type="Proteomes" id="UP001195724">
    <property type="component" value="Unassembled WGS sequence"/>
</dbReference>
<dbReference type="Gene3D" id="3.30.565.10">
    <property type="entry name" value="Histidine kinase-like ATPase, C-terminal domain"/>
    <property type="match status" value="1"/>
</dbReference>
<feature type="compositionally biased region" description="Polar residues" evidence="1">
    <location>
        <begin position="487"/>
        <end position="497"/>
    </location>
</feature>
<keyword evidence="3" id="KW-1185">Reference proteome</keyword>
<sequence length="666" mass="74406">MVTPTNPPKEAPLLSGSQTVKSIRDTGYKGTDYALAELIDNSFQWGDANTVLLVIVQRKVQGRTRASNRVDEIWVIDDGVGMTDEALNLALSFGGSGKYDDRSGIGRFGMGLPQASVSQCKRTDVWTWQGSQPENAIHTYLDLSEVEASEKGSALTVPWPTDPSSTDYTPMPDWVFDVFKSHAVPDTKTGQPVYSGTAIRWTVLDKLRWVRADAMFAHTENLLGRVYRNFLTSTTRQRSVKVAIMEGETLLGPEIFHDVRPNDPLYLQSPCATTLEYWERSEIAEDGTESKVRITDEPPFSEHYTSPRDFPIQRLDGQGTSTVHVRLSLAKPQSRPGRNPGKDTHQGRHARDNSGISVIRADRELVLEKTLASEATDRWWGIEVTFDPCLDEVFGVTNNKQDAPTFTQALRLVREHRLTKTEALEQGLFDEDHPIAELYDMAFQLVELATQMKAEGKDEKNATAGPRRARPQVTNVASSVKKARSGVSPTPGETTFAKTKPDPGQAAAAIDRILEEQDVPAEVRGAVIADYQRGVTVQVIKRPVKQLNAFFWPDEALNLEILCLNNAHPAYKKLIEPLQLSGEQIQEMSEADAKNLLVQSADTITWLLLAWSRLENEHRTSPQYRQLQEFRDGWGRRLAEYVEDEAFKAASPFGEEDESQDGEDHA</sequence>
<comment type="caution">
    <text evidence="2">The sequence shown here is derived from an EMBL/GenBank/DDBJ whole genome shotgun (WGS) entry which is preliminary data.</text>
</comment>
<accession>A0ABS2SCT4</accession>
<evidence type="ECO:0000256" key="1">
    <source>
        <dbReference type="SAM" id="MobiDB-lite"/>
    </source>
</evidence>
<proteinExistence type="predicted"/>
<gene>
    <name evidence="2" type="ORF">JOE68_003993</name>
</gene>
<dbReference type="RefSeq" id="WP_204843794.1">
    <property type="nucleotide sequence ID" value="NZ_JAFBCL010000001.1"/>
</dbReference>
<evidence type="ECO:0000313" key="3">
    <source>
        <dbReference type="Proteomes" id="UP001195724"/>
    </source>
</evidence>
<feature type="region of interest" description="Disordered" evidence="1">
    <location>
        <begin position="454"/>
        <end position="502"/>
    </location>
</feature>
<feature type="region of interest" description="Disordered" evidence="1">
    <location>
        <begin position="329"/>
        <end position="354"/>
    </location>
</feature>
<reference evidence="2 3" key="1">
    <citation type="submission" date="2021-01" db="EMBL/GenBank/DDBJ databases">
        <title>Sequencing the genomes of 1000 actinobacteria strains.</title>
        <authorList>
            <person name="Klenk H.-P."/>
        </authorList>
    </citation>
    <scope>NUCLEOTIDE SEQUENCE [LARGE SCALE GENOMIC DNA]</scope>
    <source>
        <strain evidence="2 3">DSM 44581</strain>
    </source>
</reference>